<dbReference type="AlphaFoldDB" id="A0AAV3YNY8"/>
<sequence>MAVVTSWLWYRRHSRLLDQTSTCMQLSEFQVHIANGLIGVRRLPGRPSGYSNSPCTFRPSTPSEHQPILDIRFDSVGHMPEWGVRGRCKAKCPGFTYVRCQKCKVHLCFNKDRNCFKDHHSK</sequence>
<evidence type="ECO:0000313" key="1">
    <source>
        <dbReference type="EMBL" id="GFN83841.1"/>
    </source>
</evidence>
<dbReference type="Proteomes" id="UP000735302">
    <property type="component" value="Unassembled WGS sequence"/>
</dbReference>
<name>A0AAV3YNY8_9GAST</name>
<proteinExistence type="predicted"/>
<reference evidence="1 2" key="1">
    <citation type="journal article" date="2021" name="Elife">
        <title>Chloroplast acquisition without the gene transfer in kleptoplastic sea slugs, Plakobranchus ocellatus.</title>
        <authorList>
            <person name="Maeda T."/>
            <person name="Takahashi S."/>
            <person name="Yoshida T."/>
            <person name="Shimamura S."/>
            <person name="Takaki Y."/>
            <person name="Nagai Y."/>
            <person name="Toyoda A."/>
            <person name="Suzuki Y."/>
            <person name="Arimoto A."/>
            <person name="Ishii H."/>
            <person name="Satoh N."/>
            <person name="Nishiyama T."/>
            <person name="Hasebe M."/>
            <person name="Maruyama T."/>
            <person name="Minagawa J."/>
            <person name="Obokata J."/>
            <person name="Shigenobu S."/>
        </authorList>
    </citation>
    <scope>NUCLEOTIDE SEQUENCE [LARGE SCALE GENOMIC DNA]</scope>
</reference>
<dbReference type="EMBL" id="BLXT01001244">
    <property type="protein sequence ID" value="GFN83841.1"/>
    <property type="molecule type" value="Genomic_DNA"/>
</dbReference>
<keyword evidence="2" id="KW-1185">Reference proteome</keyword>
<comment type="caution">
    <text evidence="1">The sequence shown here is derived from an EMBL/GenBank/DDBJ whole genome shotgun (WGS) entry which is preliminary data.</text>
</comment>
<protein>
    <submittedName>
        <fullName evidence="1">PiggyBac transposable element-derived protein 2</fullName>
    </submittedName>
</protein>
<evidence type="ECO:0000313" key="2">
    <source>
        <dbReference type="Proteomes" id="UP000735302"/>
    </source>
</evidence>
<dbReference type="PANTHER" id="PTHR47272">
    <property type="entry name" value="DDE_TNP_1_7 DOMAIN-CONTAINING PROTEIN"/>
    <property type="match status" value="1"/>
</dbReference>
<organism evidence="1 2">
    <name type="scientific">Plakobranchus ocellatus</name>
    <dbReference type="NCBI Taxonomy" id="259542"/>
    <lineage>
        <taxon>Eukaryota</taxon>
        <taxon>Metazoa</taxon>
        <taxon>Spiralia</taxon>
        <taxon>Lophotrochozoa</taxon>
        <taxon>Mollusca</taxon>
        <taxon>Gastropoda</taxon>
        <taxon>Heterobranchia</taxon>
        <taxon>Euthyneura</taxon>
        <taxon>Panpulmonata</taxon>
        <taxon>Sacoglossa</taxon>
        <taxon>Placobranchoidea</taxon>
        <taxon>Plakobranchidae</taxon>
        <taxon>Plakobranchus</taxon>
    </lineage>
</organism>
<accession>A0AAV3YNY8</accession>
<gene>
    <name evidence="1" type="ORF">PoB_001034700</name>
</gene>